<dbReference type="InterPro" id="IPR002347">
    <property type="entry name" value="SDR_fam"/>
</dbReference>
<accession>A0ABV7XJM5</accession>
<keyword evidence="2" id="KW-0560">Oxidoreductase</keyword>
<evidence type="ECO:0000256" key="3">
    <source>
        <dbReference type="SAM" id="MobiDB-lite"/>
    </source>
</evidence>
<feature type="compositionally biased region" description="Polar residues" evidence="3">
    <location>
        <begin position="309"/>
        <end position="318"/>
    </location>
</feature>
<dbReference type="CDD" id="cd05233">
    <property type="entry name" value="SDR_c"/>
    <property type="match status" value="1"/>
</dbReference>
<dbReference type="PANTHER" id="PTHR43669:SF12">
    <property type="entry name" value="BLR5618 PROTEIN"/>
    <property type="match status" value="1"/>
</dbReference>
<comment type="similarity">
    <text evidence="1">Belongs to the short-chain dehydrogenases/reductases (SDR) family.</text>
</comment>
<evidence type="ECO:0000256" key="2">
    <source>
        <dbReference type="ARBA" id="ARBA00023002"/>
    </source>
</evidence>
<dbReference type="RefSeq" id="WP_386743464.1">
    <property type="nucleotide sequence ID" value="NZ_JBHRYA010000007.1"/>
</dbReference>
<feature type="compositionally biased region" description="Basic and acidic residues" evidence="3">
    <location>
        <begin position="270"/>
        <end position="281"/>
    </location>
</feature>
<sequence>MSIVPRHSLVVIGATGAIGAAVVDAAVKTAQPVIAVARDAAALAALGERHPGADLTLVDASVGSDGEAAALARRLRDLDRPISGVVAAIRGHIERGRLIDQPEEFLRRRLDEDLLPHLFAARHLLPLLAEHGHGGYVLIGGPGAEHPWAGYGHYSIGAAALRMLARVLHDEARALPVRVQLLAIDSPARTDANARHACSSWPGADSIARHALALLDPRDRRPAQAVVGHTAQPLGFDLWSDDIDRPPVDTPASMRATSRESTNLQPAREQTQETERPHDPLPARCLQDARSLLDRLGTRDADAKPDQQPKPNQETSPR</sequence>
<dbReference type="Proteomes" id="UP001595705">
    <property type="component" value="Unassembled WGS sequence"/>
</dbReference>
<gene>
    <name evidence="4" type="ORF">ACFONC_09405</name>
</gene>
<dbReference type="PANTHER" id="PTHR43669">
    <property type="entry name" value="5-KETO-D-GLUCONATE 5-REDUCTASE"/>
    <property type="match status" value="1"/>
</dbReference>
<dbReference type="InterPro" id="IPR036291">
    <property type="entry name" value="NAD(P)-bd_dom_sf"/>
</dbReference>
<reference evidence="5" key="1">
    <citation type="journal article" date="2019" name="Int. J. Syst. Evol. Microbiol.">
        <title>The Global Catalogue of Microorganisms (GCM) 10K type strain sequencing project: providing services to taxonomists for standard genome sequencing and annotation.</title>
        <authorList>
            <consortium name="The Broad Institute Genomics Platform"/>
            <consortium name="The Broad Institute Genome Sequencing Center for Infectious Disease"/>
            <person name="Wu L."/>
            <person name="Ma J."/>
        </authorList>
    </citation>
    <scope>NUCLEOTIDE SEQUENCE [LARGE SCALE GENOMIC DNA]</scope>
    <source>
        <strain evidence="5">KCTC 42441</strain>
    </source>
</reference>
<dbReference type="EMBL" id="JBHRYA010000007">
    <property type="protein sequence ID" value="MFC3716370.1"/>
    <property type="molecule type" value="Genomic_DNA"/>
</dbReference>
<feature type="compositionally biased region" description="Polar residues" evidence="3">
    <location>
        <begin position="255"/>
        <end position="269"/>
    </location>
</feature>
<protein>
    <submittedName>
        <fullName evidence="4">SDR family NAD(P)-dependent oxidoreductase</fullName>
    </submittedName>
</protein>
<dbReference type="Gene3D" id="3.40.50.720">
    <property type="entry name" value="NAD(P)-binding Rossmann-like Domain"/>
    <property type="match status" value="1"/>
</dbReference>
<evidence type="ECO:0000313" key="5">
    <source>
        <dbReference type="Proteomes" id="UP001595705"/>
    </source>
</evidence>
<dbReference type="SUPFAM" id="SSF51735">
    <property type="entry name" value="NAD(P)-binding Rossmann-fold domains"/>
    <property type="match status" value="1"/>
</dbReference>
<feature type="compositionally biased region" description="Basic and acidic residues" evidence="3">
    <location>
        <begin position="291"/>
        <end position="307"/>
    </location>
</feature>
<proteinExistence type="inferred from homology"/>
<evidence type="ECO:0000256" key="1">
    <source>
        <dbReference type="ARBA" id="ARBA00006484"/>
    </source>
</evidence>
<evidence type="ECO:0000313" key="4">
    <source>
        <dbReference type="EMBL" id="MFC3716370.1"/>
    </source>
</evidence>
<organism evidence="4 5">
    <name type="scientific">Luteimonas soli</name>
    <dbReference type="NCBI Taxonomy" id="1648966"/>
    <lineage>
        <taxon>Bacteria</taxon>
        <taxon>Pseudomonadati</taxon>
        <taxon>Pseudomonadota</taxon>
        <taxon>Gammaproteobacteria</taxon>
        <taxon>Lysobacterales</taxon>
        <taxon>Lysobacteraceae</taxon>
        <taxon>Luteimonas</taxon>
    </lineage>
</organism>
<dbReference type="Pfam" id="PF00106">
    <property type="entry name" value="adh_short"/>
    <property type="match status" value="1"/>
</dbReference>
<feature type="region of interest" description="Disordered" evidence="3">
    <location>
        <begin position="236"/>
        <end position="318"/>
    </location>
</feature>
<keyword evidence="5" id="KW-1185">Reference proteome</keyword>
<name>A0ABV7XJM5_9GAMM</name>
<comment type="caution">
    <text evidence="4">The sequence shown here is derived from an EMBL/GenBank/DDBJ whole genome shotgun (WGS) entry which is preliminary data.</text>
</comment>